<dbReference type="SUPFAM" id="SSF88723">
    <property type="entry name" value="PIN domain-like"/>
    <property type="match status" value="1"/>
</dbReference>
<evidence type="ECO:0000256" key="7">
    <source>
        <dbReference type="ARBA" id="ARBA00071400"/>
    </source>
</evidence>
<dbReference type="InterPro" id="IPR006984">
    <property type="entry name" value="Fcf1/UTP23"/>
</dbReference>
<organism evidence="10">
    <name type="scientific">Menopon gallinae</name>
    <name type="common">poultry shaft louse</name>
    <dbReference type="NCBI Taxonomy" id="328185"/>
    <lineage>
        <taxon>Eukaryota</taxon>
        <taxon>Metazoa</taxon>
        <taxon>Ecdysozoa</taxon>
        <taxon>Arthropoda</taxon>
        <taxon>Hexapoda</taxon>
        <taxon>Insecta</taxon>
        <taxon>Pterygota</taxon>
        <taxon>Neoptera</taxon>
        <taxon>Paraneoptera</taxon>
        <taxon>Psocodea</taxon>
        <taxon>Troctomorpha</taxon>
        <taxon>Phthiraptera</taxon>
        <taxon>Amblycera</taxon>
        <taxon>Menoponidae</taxon>
        <taxon>Menopon</taxon>
    </lineage>
</organism>
<reference evidence="10" key="1">
    <citation type="journal article" date="2024" name="Gigascience">
        <title>Chromosome-level genome of the poultry shaft louse Menopon gallinae provides insight into the host-switching and adaptive evolution of parasitic lice.</title>
        <authorList>
            <person name="Xu Y."/>
            <person name="Ma L."/>
            <person name="Liu S."/>
            <person name="Liang Y."/>
            <person name="Liu Q."/>
            <person name="He Z."/>
            <person name="Tian L."/>
            <person name="Duan Y."/>
            <person name="Cai W."/>
            <person name="Li H."/>
            <person name="Song F."/>
        </authorList>
    </citation>
    <scope>NUCLEOTIDE SEQUENCE</scope>
    <source>
        <strain evidence="10">Cailab_2023a</strain>
    </source>
</reference>
<dbReference type="PANTHER" id="PTHR12416">
    <property type="entry name" value="RRNA-PROCESSING PROTEIN UTP23 HOMOLOG"/>
    <property type="match status" value="1"/>
</dbReference>
<accession>A0AAW2I5Q7</accession>
<feature type="region of interest" description="Disordered" evidence="8">
    <location>
        <begin position="191"/>
        <end position="246"/>
    </location>
</feature>
<keyword evidence="4" id="KW-0539">Nucleus</keyword>
<evidence type="ECO:0000256" key="2">
    <source>
        <dbReference type="ARBA" id="ARBA00022517"/>
    </source>
</evidence>
<evidence type="ECO:0000256" key="4">
    <source>
        <dbReference type="ARBA" id="ARBA00023242"/>
    </source>
</evidence>
<dbReference type="GO" id="GO:0006364">
    <property type="term" value="P:rRNA processing"/>
    <property type="evidence" value="ECO:0007669"/>
    <property type="project" value="UniProtKB-KW"/>
</dbReference>
<feature type="domain" description="UTP23 sensor motif region" evidence="9">
    <location>
        <begin position="190"/>
        <end position="208"/>
    </location>
</feature>
<dbReference type="FunFam" id="3.40.50.1010:FF:000006">
    <property type="entry name" value="rRNA-processing protein UTP23 homolog"/>
    <property type="match status" value="1"/>
</dbReference>
<dbReference type="CDD" id="cd09866">
    <property type="entry name" value="PIN_Fcf1-Utp23-H"/>
    <property type="match status" value="1"/>
</dbReference>
<proteinExistence type="inferred from homology"/>
<protein>
    <recommendedName>
        <fullName evidence="7">rRNA-processing protein UTP23 homolog</fullName>
    </recommendedName>
</protein>
<evidence type="ECO:0000313" key="10">
    <source>
        <dbReference type="EMBL" id="KAL0277722.1"/>
    </source>
</evidence>
<comment type="caution">
    <text evidence="10">The sequence shown here is derived from an EMBL/GenBank/DDBJ whole genome shotgun (WGS) entry which is preliminary data.</text>
</comment>
<dbReference type="Pfam" id="PF24779">
    <property type="entry name" value="UTP23_sensor"/>
    <property type="match status" value="1"/>
</dbReference>
<evidence type="ECO:0000256" key="3">
    <source>
        <dbReference type="ARBA" id="ARBA00022552"/>
    </source>
</evidence>
<evidence type="ECO:0000256" key="6">
    <source>
        <dbReference type="ARBA" id="ARBA00038503"/>
    </source>
</evidence>
<evidence type="ECO:0000256" key="5">
    <source>
        <dbReference type="ARBA" id="ARBA00037300"/>
    </source>
</evidence>
<evidence type="ECO:0000256" key="1">
    <source>
        <dbReference type="ARBA" id="ARBA00004604"/>
    </source>
</evidence>
<feature type="compositionally biased region" description="Basic residues" evidence="8">
    <location>
        <begin position="217"/>
        <end position="237"/>
    </location>
</feature>
<evidence type="ECO:0000256" key="8">
    <source>
        <dbReference type="SAM" id="MobiDB-lite"/>
    </source>
</evidence>
<comment type="function">
    <text evidence="5">Involved in rRNA-processing and ribosome biogenesis.</text>
</comment>
<comment type="similarity">
    <text evidence="6">Belongs to the UTP23/FCF1 family. UTP23 subfamily.</text>
</comment>
<evidence type="ECO:0000259" key="9">
    <source>
        <dbReference type="Pfam" id="PF24779"/>
    </source>
</evidence>
<name>A0AAW2I5Q7_9NEOP</name>
<dbReference type="Pfam" id="PF04900">
    <property type="entry name" value="Fcf1"/>
    <property type="match status" value="1"/>
</dbReference>
<comment type="subcellular location">
    <subcellularLocation>
        <location evidence="1">Nucleus</location>
        <location evidence="1">Nucleolus</location>
    </subcellularLocation>
</comment>
<keyword evidence="2" id="KW-0690">Ribosome biogenesis</keyword>
<dbReference type="EMBL" id="JARGDH010000002">
    <property type="protein sequence ID" value="KAL0277722.1"/>
    <property type="molecule type" value="Genomic_DNA"/>
</dbReference>
<sequence>MKISRHKKVHRILQFYSNNFGFRKPYQVLIDGTLCHAALKNKVHIENQIKKYLEGDVKLLTTECNVIEVDKLGSAFSGASFIIKQYPIHRCGHSKAPVSGSQCILHMISDGNPSRYIVATQDRELQMKCREMKGVPILYLHMKTPTLEQPSDFCKLAATEQKSTQFQVSEYEKRRLELLDDSPKNLIEVRKKRKRKGGPNPLSCKKKKIIHEEQSSRSKKKNKTKTRKRNRNRLVQKVKKEIMASV</sequence>
<dbReference type="AlphaFoldDB" id="A0AAW2I5Q7"/>
<dbReference type="Gene3D" id="3.40.50.1010">
    <property type="entry name" value="5'-nuclease"/>
    <property type="match status" value="1"/>
</dbReference>
<dbReference type="InterPro" id="IPR029060">
    <property type="entry name" value="PIN-like_dom_sf"/>
</dbReference>
<dbReference type="GO" id="GO:0032040">
    <property type="term" value="C:small-subunit processome"/>
    <property type="evidence" value="ECO:0007669"/>
    <property type="project" value="InterPro"/>
</dbReference>
<dbReference type="InterPro" id="IPR057776">
    <property type="entry name" value="UTP23_sensor"/>
</dbReference>
<gene>
    <name evidence="10" type="ORF">PYX00_004913</name>
</gene>
<keyword evidence="3" id="KW-0698">rRNA processing</keyword>